<dbReference type="InterPro" id="IPR013767">
    <property type="entry name" value="PAS_fold"/>
</dbReference>
<dbReference type="InterPro" id="IPR036457">
    <property type="entry name" value="PPM-type-like_dom_sf"/>
</dbReference>
<dbReference type="InParanoid" id="A0A0D2JBK5"/>
<dbReference type="PATRIC" id="fig|1429043.3.peg.3235"/>
<dbReference type="Pfam" id="PF00989">
    <property type="entry name" value="PAS"/>
    <property type="match status" value="2"/>
</dbReference>
<dbReference type="AlphaFoldDB" id="A0A0D2JBK5"/>
<dbReference type="SMART" id="SM00091">
    <property type="entry name" value="PAS"/>
    <property type="match status" value="2"/>
</dbReference>
<dbReference type="PANTHER" id="PTHR43156">
    <property type="entry name" value="STAGE II SPORULATION PROTEIN E-RELATED"/>
    <property type="match status" value="1"/>
</dbReference>
<sequence>MNSSCSEQIQVLYEIALAIGEELDLQKMLGKSLRTFLRKLNCFAGGVIFFHENPSDSFIPKLIRSIPQNLETTPVYQTAEKEIPRIMTRSQKENLHKSMPLTGIAATEEYYYYFDLNPWGVLLLMKSGSPLEKTITESLPPLARKLALAIGACINNKDLYASWENLAKAQNNLGMSEARLQAILDTAPDAIISMDLDFRITSFNPAAEKLFGFMAKEVINRPFDSLLLTDYEKDTEDNIETGRRKDGSTFPFELHLGQVSLGGQPILTGFIRDATARKNWEKALARQAQDLGERVKELNCLYSISKLFNEEQTSTVQILENVARLIPTAWQHPTDTYARISYQGREYTSSNFIEPKWCLEKPLISQGKKVGLIQVCCGRNLPNSDQEPFLREEENLIQTISDLLSSFLEQIQVQDIVRRTEKRYRHLFESMGDFLVVHDLEGRIITVNPTVTKSLGYTEEEMVGKMISDFIPEAYRNLFQEKYLPAIHAHKSVSGTMLLKGKDGAKHTIEYKNSLTEQKDGTISISGVGRDVTERLKAGKKLAQARERELSIGSRIQRELLLGRLPGLLDGARLYALTIPSRGVDGDFFNFIQHSDQCFDFILGDIMGKGVAAALLGAAAKSQFERAFSHLSNKTITRNLPLIQDIVTYVNQRMVEKLMDLESFITLCYARVDLKSGVLELVDCGHTRLIHHRKGQKEADLIMGLNMPLGFSKDDEYVPIALSIRPGDTLLFYSDGVTEAENPKGEFFGEDRLADLLVQKSEKGARELVETIRDQVVSFQESEAMSDDLTCMALKIYEPDKPLICNQRVFPARLDALDEMRKFLRNTFTHTVAPGLDKEALYQLELAAHEACANVVKHAYQNQADQNFTMQAEAFPCRLVVKINHQGRVFDPTTVPPPPLDGSKDSGFGLYLIQRSVDAIEHRKDNQGSWIILTKYPTLEKVIHEGG</sequence>
<dbReference type="InterPro" id="IPR001932">
    <property type="entry name" value="PPM-type_phosphatase-like_dom"/>
</dbReference>
<dbReference type="InterPro" id="IPR036890">
    <property type="entry name" value="HATPase_C_sf"/>
</dbReference>
<keyword evidence="1" id="KW-0378">Hydrolase</keyword>
<feature type="domain" description="PAS" evidence="2">
    <location>
        <begin position="176"/>
        <end position="221"/>
    </location>
</feature>
<feature type="domain" description="PAS" evidence="2">
    <location>
        <begin position="420"/>
        <end position="490"/>
    </location>
</feature>
<dbReference type="SUPFAM" id="SSF81606">
    <property type="entry name" value="PP2C-like"/>
    <property type="match status" value="1"/>
</dbReference>
<dbReference type="GO" id="GO:0006355">
    <property type="term" value="P:regulation of DNA-templated transcription"/>
    <property type="evidence" value="ECO:0007669"/>
    <property type="project" value="InterPro"/>
</dbReference>
<dbReference type="InterPro" id="IPR035965">
    <property type="entry name" value="PAS-like_dom_sf"/>
</dbReference>
<dbReference type="SUPFAM" id="SSF55785">
    <property type="entry name" value="PYP-like sensor domain (PAS domain)"/>
    <property type="match status" value="2"/>
</dbReference>
<dbReference type="SUPFAM" id="SSF55781">
    <property type="entry name" value="GAF domain-like"/>
    <property type="match status" value="1"/>
</dbReference>
<dbReference type="Pfam" id="PF13581">
    <property type="entry name" value="HATPase_c_2"/>
    <property type="match status" value="1"/>
</dbReference>
<name>A0A0D2JBK5_9BACT</name>
<protein>
    <recommendedName>
        <fullName evidence="2">PAS domain-containing protein</fullName>
    </recommendedName>
</protein>
<dbReference type="Gene3D" id="3.60.40.10">
    <property type="entry name" value="PPM-type phosphatase domain"/>
    <property type="match status" value="1"/>
</dbReference>
<dbReference type="Gene3D" id="3.30.565.10">
    <property type="entry name" value="Histidine kinase-like ATPase, C-terminal domain"/>
    <property type="match status" value="1"/>
</dbReference>
<dbReference type="RefSeq" id="WP_044349710.1">
    <property type="nucleotide sequence ID" value="NZ_AZAC01000018.1"/>
</dbReference>
<dbReference type="InterPro" id="IPR003594">
    <property type="entry name" value="HATPase_dom"/>
</dbReference>
<dbReference type="NCBIfam" id="TIGR00229">
    <property type="entry name" value="sensory_box"/>
    <property type="match status" value="2"/>
</dbReference>
<dbReference type="OrthoDB" id="20101at2"/>
<evidence type="ECO:0000256" key="1">
    <source>
        <dbReference type="ARBA" id="ARBA00022801"/>
    </source>
</evidence>
<proteinExistence type="predicted"/>
<dbReference type="GO" id="GO:0016791">
    <property type="term" value="F:phosphatase activity"/>
    <property type="evidence" value="ECO:0007669"/>
    <property type="project" value="TreeGrafter"/>
</dbReference>
<evidence type="ECO:0000259" key="2">
    <source>
        <dbReference type="PROSITE" id="PS50112"/>
    </source>
</evidence>
<evidence type="ECO:0000313" key="3">
    <source>
        <dbReference type="EMBL" id="KIX13141.1"/>
    </source>
</evidence>
<comment type="caution">
    <text evidence="3">The sequence shown here is derived from an EMBL/GenBank/DDBJ whole genome shotgun (WGS) entry which is preliminary data.</text>
</comment>
<reference evidence="3 4" key="1">
    <citation type="submission" date="2013-11" db="EMBL/GenBank/DDBJ databases">
        <title>Metagenomic analysis of a methanogenic consortium involved in long chain n-alkane degradation.</title>
        <authorList>
            <person name="Davidova I.A."/>
            <person name="Callaghan A.V."/>
            <person name="Wawrik B."/>
            <person name="Pruitt S."/>
            <person name="Marks C."/>
            <person name="Duncan K.E."/>
            <person name="Suflita J.M."/>
        </authorList>
    </citation>
    <scope>NUCLEOTIDE SEQUENCE [LARGE SCALE GENOMIC DNA]</scope>
    <source>
        <strain evidence="3 4">SPR</strain>
    </source>
</reference>
<dbReference type="PANTHER" id="PTHR43156:SF2">
    <property type="entry name" value="STAGE II SPORULATION PROTEIN E"/>
    <property type="match status" value="1"/>
</dbReference>
<dbReference type="Pfam" id="PF07228">
    <property type="entry name" value="SpoIIE"/>
    <property type="match status" value="1"/>
</dbReference>
<dbReference type="Gene3D" id="3.30.450.20">
    <property type="entry name" value="PAS domain"/>
    <property type="match status" value="2"/>
</dbReference>
<gene>
    <name evidence="3" type="ORF">X474_15285</name>
</gene>
<dbReference type="EMBL" id="AZAC01000018">
    <property type="protein sequence ID" value="KIX13141.1"/>
    <property type="molecule type" value="Genomic_DNA"/>
</dbReference>
<dbReference type="InterPro" id="IPR000014">
    <property type="entry name" value="PAS"/>
</dbReference>
<evidence type="ECO:0000313" key="4">
    <source>
        <dbReference type="Proteomes" id="UP000032233"/>
    </source>
</evidence>
<dbReference type="SMART" id="SM00331">
    <property type="entry name" value="PP2C_SIG"/>
    <property type="match status" value="1"/>
</dbReference>
<dbReference type="STRING" id="1429043.X474_15285"/>
<accession>A0A0D2JBK5</accession>
<dbReference type="Proteomes" id="UP000032233">
    <property type="component" value="Unassembled WGS sequence"/>
</dbReference>
<dbReference type="InterPro" id="IPR052016">
    <property type="entry name" value="Bact_Sigma-Reg"/>
</dbReference>
<dbReference type="PROSITE" id="PS50112">
    <property type="entry name" value="PAS"/>
    <property type="match status" value="2"/>
</dbReference>
<dbReference type="CDD" id="cd00130">
    <property type="entry name" value="PAS"/>
    <property type="match status" value="2"/>
</dbReference>
<dbReference type="CDD" id="cd16936">
    <property type="entry name" value="HATPase_RsbW-like"/>
    <property type="match status" value="1"/>
</dbReference>
<organism evidence="3 4">
    <name type="scientific">Dethiosulfatarculus sandiegensis</name>
    <dbReference type="NCBI Taxonomy" id="1429043"/>
    <lineage>
        <taxon>Bacteria</taxon>
        <taxon>Pseudomonadati</taxon>
        <taxon>Thermodesulfobacteriota</taxon>
        <taxon>Desulfarculia</taxon>
        <taxon>Desulfarculales</taxon>
        <taxon>Desulfarculaceae</taxon>
        <taxon>Dethiosulfatarculus</taxon>
    </lineage>
</organism>
<keyword evidence="4" id="KW-1185">Reference proteome</keyword>